<keyword evidence="3" id="KW-1185">Reference proteome</keyword>
<feature type="transmembrane region" description="Helical" evidence="1">
    <location>
        <begin position="6"/>
        <end position="27"/>
    </location>
</feature>
<name>I4AGN2_BERLS</name>
<proteinExistence type="predicted"/>
<organism evidence="2 3">
    <name type="scientific">Bernardetia litoralis (strain ATCC 23117 / DSM 6794 / NBRC 15988 / NCIMB 1366 / Fx l1 / Sio-4)</name>
    <name type="common">Flexibacter litoralis</name>
    <dbReference type="NCBI Taxonomy" id="880071"/>
    <lineage>
        <taxon>Bacteria</taxon>
        <taxon>Pseudomonadati</taxon>
        <taxon>Bacteroidota</taxon>
        <taxon>Cytophagia</taxon>
        <taxon>Cytophagales</taxon>
        <taxon>Bernardetiaceae</taxon>
        <taxon>Bernardetia</taxon>
    </lineage>
</organism>
<dbReference type="HOGENOM" id="CLU_204476_1_0_10"/>
<dbReference type="EMBL" id="CP003345">
    <property type="protein sequence ID" value="AFM03117.1"/>
    <property type="molecule type" value="Genomic_DNA"/>
</dbReference>
<keyword evidence="1" id="KW-0472">Membrane</keyword>
<keyword evidence="1" id="KW-0812">Transmembrane</keyword>
<dbReference type="Proteomes" id="UP000006054">
    <property type="component" value="Chromosome"/>
</dbReference>
<reference evidence="3" key="1">
    <citation type="submission" date="2012-06" db="EMBL/GenBank/DDBJ databases">
        <title>The complete genome of Flexibacter litoralis DSM 6794.</title>
        <authorList>
            <person name="Lucas S."/>
            <person name="Copeland A."/>
            <person name="Lapidus A."/>
            <person name="Glavina del Rio T."/>
            <person name="Dalin E."/>
            <person name="Tice H."/>
            <person name="Bruce D."/>
            <person name="Goodwin L."/>
            <person name="Pitluck S."/>
            <person name="Peters L."/>
            <person name="Ovchinnikova G."/>
            <person name="Lu M."/>
            <person name="Kyrpides N."/>
            <person name="Mavromatis K."/>
            <person name="Ivanova N."/>
            <person name="Brettin T."/>
            <person name="Detter J.C."/>
            <person name="Han C."/>
            <person name="Larimer F."/>
            <person name="Land M."/>
            <person name="Hauser L."/>
            <person name="Markowitz V."/>
            <person name="Cheng J.-F."/>
            <person name="Hugenholtz P."/>
            <person name="Woyke T."/>
            <person name="Wu D."/>
            <person name="Spring S."/>
            <person name="Lang E."/>
            <person name="Kopitz M."/>
            <person name="Brambilla E."/>
            <person name="Klenk H.-P."/>
            <person name="Eisen J.A."/>
        </authorList>
    </citation>
    <scope>NUCLEOTIDE SEQUENCE [LARGE SCALE GENOMIC DNA]</scope>
    <source>
        <strain evidence="3">ATCC 23117 / DSM 6794 / NBRC 15988 / NCIMB 1366 / Sio-4</strain>
    </source>
</reference>
<evidence type="ECO:0000313" key="2">
    <source>
        <dbReference type="EMBL" id="AFM03117.1"/>
    </source>
</evidence>
<dbReference type="RefSeq" id="WP_014796576.1">
    <property type="nucleotide sequence ID" value="NC_018018.1"/>
</dbReference>
<dbReference type="KEGG" id="fli:Fleli_0654"/>
<evidence type="ECO:0000313" key="3">
    <source>
        <dbReference type="Proteomes" id="UP000006054"/>
    </source>
</evidence>
<dbReference type="AlphaFoldDB" id="I4AGN2"/>
<feature type="transmembrane region" description="Helical" evidence="1">
    <location>
        <begin position="36"/>
        <end position="54"/>
    </location>
</feature>
<keyword evidence="1" id="KW-1133">Transmembrane helix</keyword>
<gene>
    <name evidence="2" type="ordered locus">Fleli_0654</name>
</gene>
<accession>I4AGN2</accession>
<protein>
    <submittedName>
        <fullName evidence="2">Uncharacterized protein</fullName>
    </submittedName>
</protein>
<evidence type="ECO:0000256" key="1">
    <source>
        <dbReference type="SAM" id="Phobius"/>
    </source>
</evidence>
<sequence precursor="true">MNFKAIISIFLILLGIIGLVIGVFGIFEQNLSNQNPWIFAILGVIFFLSGMGLFKTTSGKVEG</sequence>
<dbReference type="OrthoDB" id="677537at2"/>